<dbReference type="Gene3D" id="3.40.50.720">
    <property type="entry name" value="NAD(P)-binding Rossmann-like Domain"/>
    <property type="match status" value="1"/>
</dbReference>
<accession>A0ABP6WC57</accession>
<sequence length="287" mass="30301">MGYLLNLDVGGGAFGSLRVLDVVRRWPGVWWRAVTDSMKTVFVTGASAGFGVAIARRFVAEGGRVIAAARNEERLARLAAELGDAVLPLVLDVRDGEAVAAAVAGLPADWADIDVLVNNAGLAKGLEPAHEAKLEDWDQMIETNVTGLVRLTRAVLPGMVGRGAGHVINIGSIAGTYPYPGGNVYGATKAFVHQFSLNLRSDLHGTGVRVTNIEPGMVGGTEFSAVRFDGDRSKADQVYAGTTPLTPDDVAESVLWAAGQPAHVNINVIELMPVVQSFSPLQIHREG</sequence>
<name>A0ABP6WC57_9PSEU</name>
<evidence type="ECO:0000313" key="4">
    <source>
        <dbReference type="EMBL" id="GAA3548718.1"/>
    </source>
</evidence>
<dbReference type="PANTHER" id="PTHR42901">
    <property type="entry name" value="ALCOHOL DEHYDROGENASE"/>
    <property type="match status" value="1"/>
</dbReference>
<comment type="similarity">
    <text evidence="1 3">Belongs to the short-chain dehydrogenases/reductases (SDR) family.</text>
</comment>
<reference evidence="5" key="1">
    <citation type="journal article" date="2019" name="Int. J. Syst. Evol. Microbiol.">
        <title>The Global Catalogue of Microorganisms (GCM) 10K type strain sequencing project: providing services to taxonomists for standard genome sequencing and annotation.</title>
        <authorList>
            <consortium name="The Broad Institute Genomics Platform"/>
            <consortium name="The Broad Institute Genome Sequencing Center for Infectious Disease"/>
            <person name="Wu L."/>
            <person name="Ma J."/>
        </authorList>
    </citation>
    <scope>NUCLEOTIDE SEQUENCE [LARGE SCALE GENOMIC DNA]</scope>
    <source>
        <strain evidence="5">JCM 16898</strain>
    </source>
</reference>
<proteinExistence type="inferred from homology"/>
<dbReference type="Pfam" id="PF00106">
    <property type="entry name" value="adh_short"/>
    <property type="match status" value="1"/>
</dbReference>
<dbReference type="PROSITE" id="PS00061">
    <property type="entry name" value="ADH_SHORT"/>
    <property type="match status" value="1"/>
</dbReference>
<protein>
    <submittedName>
        <fullName evidence="4">SDR family oxidoreductase</fullName>
    </submittedName>
</protein>
<dbReference type="Proteomes" id="UP001500689">
    <property type="component" value="Unassembled WGS sequence"/>
</dbReference>
<comment type="caution">
    <text evidence="4">The sequence shown here is derived from an EMBL/GenBank/DDBJ whole genome shotgun (WGS) entry which is preliminary data.</text>
</comment>
<organism evidence="4 5">
    <name type="scientific">Amycolatopsis ultiminotia</name>
    <dbReference type="NCBI Taxonomy" id="543629"/>
    <lineage>
        <taxon>Bacteria</taxon>
        <taxon>Bacillati</taxon>
        <taxon>Actinomycetota</taxon>
        <taxon>Actinomycetes</taxon>
        <taxon>Pseudonocardiales</taxon>
        <taxon>Pseudonocardiaceae</taxon>
        <taxon>Amycolatopsis</taxon>
    </lineage>
</organism>
<evidence type="ECO:0000313" key="5">
    <source>
        <dbReference type="Proteomes" id="UP001500689"/>
    </source>
</evidence>
<dbReference type="InterPro" id="IPR020904">
    <property type="entry name" value="Sc_DH/Rdtase_CS"/>
</dbReference>
<gene>
    <name evidence="4" type="ORF">GCM10022222_35330</name>
</gene>
<dbReference type="InterPro" id="IPR002347">
    <property type="entry name" value="SDR_fam"/>
</dbReference>
<keyword evidence="5" id="KW-1185">Reference proteome</keyword>
<evidence type="ECO:0000256" key="3">
    <source>
        <dbReference type="RuleBase" id="RU000363"/>
    </source>
</evidence>
<dbReference type="PRINTS" id="PR00081">
    <property type="entry name" value="GDHRDH"/>
</dbReference>
<evidence type="ECO:0000256" key="2">
    <source>
        <dbReference type="ARBA" id="ARBA00023002"/>
    </source>
</evidence>
<evidence type="ECO:0000256" key="1">
    <source>
        <dbReference type="ARBA" id="ARBA00006484"/>
    </source>
</evidence>
<dbReference type="PANTHER" id="PTHR42901:SF1">
    <property type="entry name" value="ALCOHOL DEHYDROGENASE"/>
    <property type="match status" value="1"/>
</dbReference>
<dbReference type="CDD" id="cd05346">
    <property type="entry name" value="SDR_c5"/>
    <property type="match status" value="1"/>
</dbReference>
<dbReference type="SUPFAM" id="SSF51735">
    <property type="entry name" value="NAD(P)-binding Rossmann-fold domains"/>
    <property type="match status" value="1"/>
</dbReference>
<dbReference type="PRINTS" id="PR00080">
    <property type="entry name" value="SDRFAMILY"/>
</dbReference>
<dbReference type="EMBL" id="BAAAZN010000007">
    <property type="protein sequence ID" value="GAA3548718.1"/>
    <property type="molecule type" value="Genomic_DNA"/>
</dbReference>
<dbReference type="InterPro" id="IPR036291">
    <property type="entry name" value="NAD(P)-bd_dom_sf"/>
</dbReference>
<keyword evidence="2" id="KW-0560">Oxidoreductase</keyword>